<dbReference type="PANTHER" id="PTHR33178:SF10">
    <property type="entry name" value="STRESS-RESPONSE A_B BARREL DOMAIN-CONTAINING PROTEIN"/>
    <property type="match status" value="1"/>
</dbReference>
<dbReference type="PATRIC" id="fig|1166018.3.peg.3293"/>
<reference evidence="4 5" key="1">
    <citation type="journal article" date="2012" name="J. Bacteriol.">
        <title>Genome Sequence of Fibrella aestuarina BUZ 2T, a Filamentous Marine Bacterium.</title>
        <authorList>
            <person name="Filippini M."/>
            <person name="Qi W."/>
            <person name="Blom J."/>
            <person name="Goesmann A."/>
            <person name="Smits T.H."/>
            <person name="Bagheri H.C."/>
        </authorList>
    </citation>
    <scope>NUCLEOTIDE SEQUENCE [LARGE SCALE GENOMIC DNA]</scope>
    <source>
        <strain evidence="5">BUZ 2T</strain>
    </source>
</reference>
<sequence>MFTKPVSSPCDDFFYQYVSFMNQILCSLCAVLLFATTALADPPKKQAPKAMLQHIVLFKFKPETTPEKVTEIIAAFEALPSKIKEIKSFQWGTNNSPEKLDKGLTHAFILTFDSAKDRDTYLPHPAHKQFGSVVGPWLADVTVVDFVNQAK</sequence>
<dbReference type="Pfam" id="PF07876">
    <property type="entry name" value="Dabb"/>
    <property type="match status" value="1"/>
</dbReference>
<organism evidence="4 5">
    <name type="scientific">Fibrella aestuarina BUZ 2</name>
    <dbReference type="NCBI Taxonomy" id="1166018"/>
    <lineage>
        <taxon>Bacteria</taxon>
        <taxon>Pseudomonadati</taxon>
        <taxon>Bacteroidota</taxon>
        <taxon>Cytophagia</taxon>
        <taxon>Cytophagales</taxon>
        <taxon>Spirosomataceae</taxon>
        <taxon>Fibrella</taxon>
    </lineage>
</organism>
<name>I0K615_9BACT</name>
<dbReference type="KEGG" id="fae:FAES_1558"/>
<evidence type="ECO:0000313" key="5">
    <source>
        <dbReference type="Proteomes" id="UP000011058"/>
    </source>
</evidence>
<accession>I0K615</accession>
<dbReference type="PROSITE" id="PS51502">
    <property type="entry name" value="S_R_A_B_BARREL"/>
    <property type="match status" value="1"/>
</dbReference>
<dbReference type="InterPro" id="IPR011008">
    <property type="entry name" value="Dimeric_a/b-barrel"/>
</dbReference>
<dbReference type="PANTHER" id="PTHR33178">
    <property type="match status" value="1"/>
</dbReference>
<dbReference type="Gene3D" id="3.30.70.100">
    <property type="match status" value="1"/>
</dbReference>
<feature type="chain" id="PRO_5003630311" evidence="2">
    <location>
        <begin position="41"/>
        <end position="151"/>
    </location>
</feature>
<dbReference type="InterPro" id="IPR013097">
    <property type="entry name" value="Dabb"/>
</dbReference>
<evidence type="ECO:0000256" key="2">
    <source>
        <dbReference type="SAM" id="SignalP"/>
    </source>
</evidence>
<dbReference type="EMBL" id="HE796683">
    <property type="protein sequence ID" value="CCG99568.1"/>
    <property type="molecule type" value="Genomic_DNA"/>
</dbReference>
<feature type="domain" description="Stress-response A/B barrel" evidence="3">
    <location>
        <begin position="52"/>
        <end position="146"/>
    </location>
</feature>
<gene>
    <name evidence="4" type="ORF">FAES_1558</name>
</gene>
<comment type="subunit">
    <text evidence="1">Homodimer.</text>
</comment>
<feature type="signal peptide" evidence="2">
    <location>
        <begin position="1"/>
        <end position="40"/>
    </location>
</feature>
<protein>
    <submittedName>
        <fullName evidence="4">Stress responsive alpha-beta barrel domain protein</fullName>
    </submittedName>
</protein>
<keyword evidence="5" id="KW-1185">Reference proteome</keyword>
<dbReference type="Proteomes" id="UP000011058">
    <property type="component" value="Chromosome"/>
</dbReference>
<evidence type="ECO:0000256" key="1">
    <source>
        <dbReference type="ARBA" id="ARBA00011738"/>
    </source>
</evidence>
<dbReference type="AlphaFoldDB" id="I0K615"/>
<dbReference type="eggNOG" id="COG2755">
    <property type="taxonomic scope" value="Bacteria"/>
</dbReference>
<evidence type="ECO:0000259" key="3">
    <source>
        <dbReference type="PROSITE" id="PS51502"/>
    </source>
</evidence>
<dbReference type="InterPro" id="IPR044662">
    <property type="entry name" value="HS1/DABB1-like"/>
</dbReference>
<dbReference type="STRING" id="1166018.FAES_1558"/>
<dbReference type="SMART" id="SM00886">
    <property type="entry name" value="Dabb"/>
    <property type="match status" value="1"/>
</dbReference>
<keyword evidence="2" id="KW-0732">Signal</keyword>
<evidence type="ECO:0000313" key="4">
    <source>
        <dbReference type="EMBL" id="CCG99568.1"/>
    </source>
</evidence>
<dbReference type="HOGENOM" id="CLU_080664_4_0_10"/>
<proteinExistence type="predicted"/>
<dbReference type="SUPFAM" id="SSF54909">
    <property type="entry name" value="Dimeric alpha+beta barrel"/>
    <property type="match status" value="1"/>
</dbReference>